<evidence type="ECO:0008006" key="4">
    <source>
        <dbReference type="Google" id="ProtNLM"/>
    </source>
</evidence>
<dbReference type="InterPro" id="IPR036465">
    <property type="entry name" value="vWFA_dom_sf"/>
</dbReference>
<name>A0ABW4L8I4_9MICO</name>
<sequence>MVTPWLIPVILAVVALAAVAGWFVRRRSARAGGPVTWVANSAFVRSLASYRRRLKLLRAGIGAAGVALAVVGLASAALTARPVDRDVRSEELATRDIVLCLDVSGSMIEFDTEIVEQFSQMVESFEGERIALHIWNNTTRTVFPLTDDYTLVRDELDHAAQVLDFDVDSFVYDQEDLEALEEFIEGTVSYSNDASSLVGDGLASCVLAFDEAETDRSRSIILVTDNLVLGDEVYTLPEAGELAAERDIEVHGLYASAEDASSEEARREYEQVITEHGGEFYEADDPAAVQGIVESIDAQQAVELDANPEVVYTDRPDRWYPWLVVGLAGFLLVVWRLRS</sequence>
<organism evidence="2 3">
    <name type="scientific">Georgenia deserti</name>
    <dbReference type="NCBI Taxonomy" id="2093781"/>
    <lineage>
        <taxon>Bacteria</taxon>
        <taxon>Bacillati</taxon>
        <taxon>Actinomycetota</taxon>
        <taxon>Actinomycetes</taxon>
        <taxon>Micrococcales</taxon>
        <taxon>Bogoriellaceae</taxon>
        <taxon>Georgenia</taxon>
    </lineage>
</organism>
<dbReference type="Gene3D" id="3.40.50.410">
    <property type="entry name" value="von Willebrand factor, type A domain"/>
    <property type="match status" value="1"/>
</dbReference>
<feature type="transmembrane region" description="Helical" evidence="1">
    <location>
        <begin position="56"/>
        <end position="78"/>
    </location>
</feature>
<dbReference type="EMBL" id="JBHUEE010000007">
    <property type="protein sequence ID" value="MFD1718812.1"/>
    <property type="molecule type" value="Genomic_DNA"/>
</dbReference>
<keyword evidence="1" id="KW-0812">Transmembrane</keyword>
<reference evidence="3" key="1">
    <citation type="journal article" date="2019" name="Int. J. Syst. Evol. Microbiol.">
        <title>The Global Catalogue of Microorganisms (GCM) 10K type strain sequencing project: providing services to taxonomists for standard genome sequencing and annotation.</title>
        <authorList>
            <consortium name="The Broad Institute Genomics Platform"/>
            <consortium name="The Broad Institute Genome Sequencing Center for Infectious Disease"/>
            <person name="Wu L."/>
            <person name="Ma J."/>
        </authorList>
    </citation>
    <scope>NUCLEOTIDE SEQUENCE [LARGE SCALE GENOMIC DNA]</scope>
    <source>
        <strain evidence="3">JCM 17130</strain>
    </source>
</reference>
<gene>
    <name evidence="2" type="ORF">ACFSE6_13270</name>
</gene>
<dbReference type="Proteomes" id="UP001597277">
    <property type="component" value="Unassembled WGS sequence"/>
</dbReference>
<keyword evidence="1" id="KW-1133">Transmembrane helix</keyword>
<comment type="caution">
    <text evidence="2">The sequence shown here is derived from an EMBL/GenBank/DDBJ whole genome shotgun (WGS) entry which is preliminary data.</text>
</comment>
<dbReference type="RefSeq" id="WP_388007850.1">
    <property type="nucleotide sequence ID" value="NZ_JBHUEE010000007.1"/>
</dbReference>
<evidence type="ECO:0000256" key="1">
    <source>
        <dbReference type="SAM" id="Phobius"/>
    </source>
</evidence>
<evidence type="ECO:0000313" key="3">
    <source>
        <dbReference type="Proteomes" id="UP001597277"/>
    </source>
</evidence>
<feature type="transmembrane region" description="Helical" evidence="1">
    <location>
        <begin position="319"/>
        <end position="337"/>
    </location>
</feature>
<keyword evidence="1" id="KW-0472">Membrane</keyword>
<evidence type="ECO:0000313" key="2">
    <source>
        <dbReference type="EMBL" id="MFD1718812.1"/>
    </source>
</evidence>
<protein>
    <recommendedName>
        <fullName evidence="4">VWA domain-containing protein</fullName>
    </recommendedName>
</protein>
<proteinExistence type="predicted"/>
<keyword evidence="3" id="KW-1185">Reference proteome</keyword>
<dbReference type="SUPFAM" id="SSF53300">
    <property type="entry name" value="vWA-like"/>
    <property type="match status" value="1"/>
</dbReference>
<feature type="transmembrane region" description="Helical" evidence="1">
    <location>
        <begin position="6"/>
        <end position="24"/>
    </location>
</feature>
<accession>A0ABW4L8I4</accession>